<proteinExistence type="predicted"/>
<dbReference type="EMBL" id="MW030539">
    <property type="protein sequence ID" value="QPI16161.1"/>
    <property type="molecule type" value="Genomic_DNA"/>
</dbReference>
<gene>
    <name evidence="1" type="ORF">NIOZUU157_00042</name>
</gene>
<organism evidence="1">
    <name type="scientific">Virus NIOZ-UU157</name>
    <dbReference type="NCBI Taxonomy" id="2763269"/>
    <lineage>
        <taxon>Viruses</taxon>
    </lineage>
</organism>
<protein>
    <submittedName>
        <fullName evidence="1">Uncharacterized protein</fullName>
    </submittedName>
</protein>
<accession>A0A7S9SU96</accession>
<name>A0A7S9SU96_9VIRU</name>
<reference evidence="1" key="1">
    <citation type="submission" date="2020-08" db="EMBL/GenBank/DDBJ databases">
        <title>Bridging the membrane lipid divide: bacteria of the FCB group superphylum have the potential to synthesize archaeal ether lipids.</title>
        <authorList>
            <person name="Villanueva L."/>
            <person name="von Meijenfeldt F.A.B."/>
            <person name="Westbye A.B."/>
            <person name="Yadav S."/>
            <person name="Hopmans E.C."/>
            <person name="Dutilh B.E."/>
            <person name="Sinninghe Damste J.S."/>
        </authorList>
    </citation>
    <scope>NUCLEOTIDE SEQUENCE</scope>
    <source>
        <strain evidence="1">NIOZ-UU157</strain>
    </source>
</reference>
<sequence>MATVNSTLTLTSSDLTSDSISLSVLNTLASATQGGISRVKLATTAIAGATVLAPASKFTEGARVWLFNPATTASAANTVHVSLDEAAGTIPLNAGDWAVIPWSASTRTTDKNLEAYGGSADLIIEFGVFQ</sequence>
<evidence type="ECO:0000313" key="1">
    <source>
        <dbReference type="EMBL" id="QPI16161.1"/>
    </source>
</evidence>